<keyword evidence="5" id="KW-0520">NAD</keyword>
<name>A0A1T3NT04_9ACTN</name>
<proteinExistence type="inferred from homology"/>
<keyword evidence="2" id="KW-0285">Flavoprotein</keyword>
<sequence length="451" mass="48169">MVQRVVVVGAGFAGFETVRRLERSLGPREAELVLVSPMDYMVYRPLLPQVAAGVLSSRTTAVPLHRMFDRTHVLPGGVIGVDLAAKVCVVRKISGDIGNEHYDKLVLAPGSVTRTFDIPGLTTYGHGMKNLAEAVYLRDHVIAQLEIANSSTDPAERASRCQFIVVGGGYAGVETAACLEMLTTKALRHFPRLDPAQVRWMIVDIAPRLLPELGENLGKATLQMLAKRGVDVRLGVSVQEITEDSVTLTTGEKLPCRTLVWTAGVTASPLVGTLGTELVRGRLAVAADLAVPGHPDVFALGDAAAVPDLAKGDGAICPPTAQYAHRQAKVAAANVVAALRGQPLSPFRHKDLGLVVDLGGTQAVARPLGYEMRGLPAQAITRGYHLLTVPSIRARTRVLSNWIQHAFAGDDLVRLGFMSDQDGRMGNLEKTDAYLSGDEITARTGSRAAHP</sequence>
<feature type="domain" description="FAD/NAD(P)-binding" evidence="6">
    <location>
        <begin position="4"/>
        <end position="315"/>
    </location>
</feature>
<evidence type="ECO:0000313" key="7">
    <source>
        <dbReference type="EMBL" id="OPC79812.1"/>
    </source>
</evidence>
<evidence type="ECO:0000256" key="3">
    <source>
        <dbReference type="ARBA" id="ARBA00022827"/>
    </source>
</evidence>
<dbReference type="AlphaFoldDB" id="A0A1T3NT04"/>
<protein>
    <submittedName>
        <fullName evidence="7">NADH dehydrogenase</fullName>
    </submittedName>
</protein>
<dbReference type="InterPro" id="IPR045024">
    <property type="entry name" value="NDH-2"/>
</dbReference>
<comment type="similarity">
    <text evidence="1">Belongs to the NADH dehydrogenase family.</text>
</comment>
<evidence type="ECO:0000259" key="6">
    <source>
        <dbReference type="Pfam" id="PF07992"/>
    </source>
</evidence>
<gene>
    <name evidence="7" type="ORF">B4N89_01615</name>
</gene>
<dbReference type="PANTHER" id="PTHR43706">
    <property type="entry name" value="NADH DEHYDROGENASE"/>
    <property type="match status" value="1"/>
</dbReference>
<evidence type="ECO:0000256" key="1">
    <source>
        <dbReference type="ARBA" id="ARBA00005272"/>
    </source>
</evidence>
<accession>A0A1T3NT04</accession>
<dbReference type="RefSeq" id="WP_078974082.1">
    <property type="nucleotide sequence ID" value="NZ_MWQN01000001.1"/>
</dbReference>
<dbReference type="PANTHER" id="PTHR43706:SF45">
    <property type="entry name" value="NADH DEHYDROGENASE-LIKE PROTEIN RV1812C"/>
    <property type="match status" value="1"/>
</dbReference>
<keyword evidence="4" id="KW-0560">Oxidoreductase</keyword>
<evidence type="ECO:0000256" key="5">
    <source>
        <dbReference type="ARBA" id="ARBA00023027"/>
    </source>
</evidence>
<dbReference type="EMBL" id="MWQN01000001">
    <property type="protein sequence ID" value="OPC79812.1"/>
    <property type="molecule type" value="Genomic_DNA"/>
</dbReference>
<dbReference type="OrthoDB" id="9781621at2"/>
<dbReference type="Gene3D" id="3.50.50.100">
    <property type="match status" value="1"/>
</dbReference>
<evidence type="ECO:0000256" key="4">
    <source>
        <dbReference type="ARBA" id="ARBA00023002"/>
    </source>
</evidence>
<dbReference type="eggNOG" id="COG1252">
    <property type="taxonomic scope" value="Bacteria"/>
</dbReference>
<dbReference type="STRING" id="159449.B4N89_01615"/>
<evidence type="ECO:0000313" key="8">
    <source>
        <dbReference type="Proteomes" id="UP000190037"/>
    </source>
</evidence>
<organism evidence="7 8">
    <name type="scientific">Embleya scabrispora</name>
    <dbReference type="NCBI Taxonomy" id="159449"/>
    <lineage>
        <taxon>Bacteria</taxon>
        <taxon>Bacillati</taxon>
        <taxon>Actinomycetota</taxon>
        <taxon>Actinomycetes</taxon>
        <taxon>Kitasatosporales</taxon>
        <taxon>Streptomycetaceae</taxon>
        <taxon>Embleya</taxon>
    </lineage>
</organism>
<dbReference type="Pfam" id="PF07992">
    <property type="entry name" value="Pyr_redox_2"/>
    <property type="match status" value="1"/>
</dbReference>
<dbReference type="Proteomes" id="UP000190037">
    <property type="component" value="Unassembled WGS sequence"/>
</dbReference>
<evidence type="ECO:0000256" key="2">
    <source>
        <dbReference type="ARBA" id="ARBA00022630"/>
    </source>
</evidence>
<keyword evidence="3" id="KW-0274">FAD</keyword>
<dbReference type="GO" id="GO:0003954">
    <property type="term" value="F:NADH dehydrogenase activity"/>
    <property type="evidence" value="ECO:0007669"/>
    <property type="project" value="InterPro"/>
</dbReference>
<dbReference type="PRINTS" id="PR00411">
    <property type="entry name" value="PNDRDTASEI"/>
</dbReference>
<dbReference type="InterPro" id="IPR023753">
    <property type="entry name" value="FAD/NAD-binding_dom"/>
</dbReference>
<dbReference type="InterPro" id="IPR036188">
    <property type="entry name" value="FAD/NAD-bd_sf"/>
</dbReference>
<keyword evidence="8" id="KW-1185">Reference proteome</keyword>
<dbReference type="PRINTS" id="PR00368">
    <property type="entry name" value="FADPNR"/>
</dbReference>
<dbReference type="SUPFAM" id="SSF51905">
    <property type="entry name" value="FAD/NAD(P)-binding domain"/>
    <property type="match status" value="1"/>
</dbReference>
<reference evidence="7 8" key="1">
    <citation type="submission" date="2017-03" db="EMBL/GenBank/DDBJ databases">
        <title>Draft genome sequence of Streptomyces scabrisporus NF3, endophyte isolated from Amphipterygium adstringens.</title>
        <authorList>
            <person name="Vazquez M."/>
            <person name="Ceapa C.D."/>
            <person name="Rodriguez Luna D."/>
            <person name="Sanchez Esquivel S."/>
        </authorList>
    </citation>
    <scope>NUCLEOTIDE SEQUENCE [LARGE SCALE GENOMIC DNA]</scope>
    <source>
        <strain evidence="7 8">NF3</strain>
    </source>
</reference>
<comment type="caution">
    <text evidence="7">The sequence shown here is derived from an EMBL/GenBank/DDBJ whole genome shotgun (WGS) entry which is preliminary data.</text>
</comment>